<dbReference type="PROSITE" id="PS51257">
    <property type="entry name" value="PROKAR_LIPOPROTEIN"/>
    <property type="match status" value="1"/>
</dbReference>
<reference evidence="2 3" key="1">
    <citation type="submission" date="2016-10" db="EMBL/GenBank/DDBJ databases">
        <authorList>
            <person name="de Groot N.N."/>
        </authorList>
    </citation>
    <scope>NUCLEOTIDE SEQUENCE [LARGE SCALE GENOMIC DNA]</scope>
    <source>
        <strain evidence="2 3">DSM 27375</strain>
    </source>
</reference>
<sequence>MRTVLPVSFRAVSLFAIMFFAACVQTDIAGLGEQSISVSVTASQKKPKGDYVPAVGLENDSPQTMCVIAVSVGPRFSNGADAAYAFRDGYEAAAYVLPPKNMIVMPPLSEYALSTVFEPLPPNEIYFEVMGASSKEEADEILNNFRDQARRADYYWSAEVRYGPCSSSIEGAAVLSTYDEGALGAIHSALANSREN</sequence>
<feature type="chain" id="PRO_5010346818" description="SPOR domain-containing protein" evidence="1">
    <location>
        <begin position="22"/>
        <end position="196"/>
    </location>
</feature>
<dbReference type="RefSeq" id="WP_143026902.1">
    <property type="nucleotide sequence ID" value="NZ_FNBL01000018.1"/>
</dbReference>
<evidence type="ECO:0000313" key="2">
    <source>
        <dbReference type="EMBL" id="SDG38689.1"/>
    </source>
</evidence>
<accession>A0A1G7TVC5</accession>
<evidence type="ECO:0000256" key="1">
    <source>
        <dbReference type="SAM" id="SignalP"/>
    </source>
</evidence>
<dbReference type="AlphaFoldDB" id="A0A1G7TVC5"/>
<dbReference type="Proteomes" id="UP000182284">
    <property type="component" value="Unassembled WGS sequence"/>
</dbReference>
<name>A0A1G7TVC5_9RHOB</name>
<organism evidence="2 3">
    <name type="scientific">Celeribacter baekdonensis</name>
    <dbReference type="NCBI Taxonomy" id="875171"/>
    <lineage>
        <taxon>Bacteria</taxon>
        <taxon>Pseudomonadati</taxon>
        <taxon>Pseudomonadota</taxon>
        <taxon>Alphaproteobacteria</taxon>
        <taxon>Rhodobacterales</taxon>
        <taxon>Roseobacteraceae</taxon>
        <taxon>Celeribacter</taxon>
    </lineage>
</organism>
<protein>
    <recommendedName>
        <fullName evidence="4">SPOR domain-containing protein</fullName>
    </recommendedName>
</protein>
<feature type="signal peptide" evidence="1">
    <location>
        <begin position="1"/>
        <end position="21"/>
    </location>
</feature>
<keyword evidence="1" id="KW-0732">Signal</keyword>
<proteinExistence type="predicted"/>
<evidence type="ECO:0000313" key="3">
    <source>
        <dbReference type="Proteomes" id="UP000182284"/>
    </source>
</evidence>
<dbReference type="EMBL" id="FNBL01000018">
    <property type="protein sequence ID" value="SDG38689.1"/>
    <property type="molecule type" value="Genomic_DNA"/>
</dbReference>
<evidence type="ECO:0008006" key="4">
    <source>
        <dbReference type="Google" id="ProtNLM"/>
    </source>
</evidence>
<gene>
    <name evidence="2" type="ORF">SAMN04488117_11870</name>
</gene>